<dbReference type="Gene3D" id="3.10.180.10">
    <property type="entry name" value="2,3-Dihydroxybiphenyl 1,2-Dioxygenase, domain 1"/>
    <property type="match status" value="1"/>
</dbReference>
<dbReference type="STRING" id="1267766.WYH_02779"/>
<keyword evidence="2" id="KW-1185">Reference proteome</keyword>
<gene>
    <name evidence="1" type="ORF">WYH_02779</name>
</gene>
<evidence type="ECO:0000313" key="2">
    <source>
        <dbReference type="Proteomes" id="UP000034392"/>
    </source>
</evidence>
<accession>A0A0F7KTS3</accession>
<dbReference type="OrthoDB" id="9807407at2"/>
<dbReference type="InterPro" id="IPR004360">
    <property type="entry name" value="Glyas_Fos-R_dOase_dom"/>
</dbReference>
<sequence>MFTHSYLGTNDLSKSRPFYDETMGVLGYEGHELPHGSVYADGQGTALVVATPANGEPHNVSNGHTLGFRAADYDTVDKWHAAGLAKGGTNEGDPGFRENSPGNMYGAYLRDPDGNKICVFAPNTGPKA</sequence>
<name>A0A0F7KTS3_9SPHN</name>
<dbReference type="PANTHER" id="PTHR35006">
    <property type="entry name" value="GLYOXALASE FAMILY PROTEIN (AFU_ORTHOLOGUE AFUA_5G14830)"/>
    <property type="match status" value="1"/>
</dbReference>
<dbReference type="EMBL" id="CP011452">
    <property type="protein sequence ID" value="AKH43808.1"/>
    <property type="molecule type" value="Genomic_DNA"/>
</dbReference>
<dbReference type="SUPFAM" id="SSF54593">
    <property type="entry name" value="Glyoxalase/Bleomycin resistance protein/Dihydroxybiphenyl dioxygenase"/>
    <property type="match status" value="1"/>
</dbReference>
<dbReference type="RefSeq" id="WP_046904271.1">
    <property type="nucleotide sequence ID" value="NZ_CP011452.2"/>
</dbReference>
<proteinExistence type="predicted"/>
<organism evidence="1 2">
    <name type="scientific">Croceibacterium atlanticum</name>
    <dbReference type="NCBI Taxonomy" id="1267766"/>
    <lineage>
        <taxon>Bacteria</taxon>
        <taxon>Pseudomonadati</taxon>
        <taxon>Pseudomonadota</taxon>
        <taxon>Alphaproteobacteria</taxon>
        <taxon>Sphingomonadales</taxon>
        <taxon>Erythrobacteraceae</taxon>
        <taxon>Croceibacterium</taxon>
    </lineage>
</organism>
<dbReference type="PATRIC" id="fig|1267766.3.peg.2815"/>
<dbReference type="CDD" id="cd07262">
    <property type="entry name" value="VOC_like"/>
    <property type="match status" value="1"/>
</dbReference>
<dbReference type="PROSITE" id="PS51819">
    <property type="entry name" value="VOC"/>
    <property type="match status" value="1"/>
</dbReference>
<protein>
    <submittedName>
        <fullName evidence="1">Glyoxalase-like domain protein</fullName>
    </submittedName>
</protein>
<reference evidence="1" key="1">
    <citation type="submission" date="2015-05" db="EMBL/GenBank/DDBJ databases">
        <title>The complete genome of Altererythrobacter atlanticus strain 26DY36.</title>
        <authorList>
            <person name="Wu Y.-H."/>
            <person name="Cheng H."/>
            <person name="Wu X.-W."/>
        </authorList>
    </citation>
    <scope>NUCLEOTIDE SEQUENCE [LARGE SCALE GENOMIC DNA]</scope>
    <source>
        <strain evidence="1">26DY36</strain>
    </source>
</reference>
<dbReference type="PANTHER" id="PTHR35006:SF1">
    <property type="entry name" value="BLL2941 PROTEIN"/>
    <property type="match status" value="1"/>
</dbReference>
<dbReference type="InterPro" id="IPR037523">
    <property type="entry name" value="VOC_core"/>
</dbReference>
<evidence type="ECO:0000313" key="1">
    <source>
        <dbReference type="EMBL" id="AKH43808.1"/>
    </source>
</evidence>
<dbReference type="Proteomes" id="UP000034392">
    <property type="component" value="Chromosome"/>
</dbReference>
<dbReference type="KEGG" id="aay:WYH_02779"/>
<dbReference type="InterPro" id="IPR029068">
    <property type="entry name" value="Glyas_Bleomycin-R_OHBP_Dase"/>
</dbReference>
<dbReference type="Pfam" id="PF00903">
    <property type="entry name" value="Glyoxalase"/>
    <property type="match status" value="1"/>
</dbReference>
<dbReference type="AlphaFoldDB" id="A0A0F7KTS3"/>